<sequence length="683" mass="76452">MASSTGVGEDDMEQRNVEYILLAEFDIDRGAILKHQYPRPTGADDSHLAELMLPDGAHARESDWTMFFLNQRAQDESGKISEGGPPLLYVLNLVRTKHDKEVRRGAIVKAMAVCTRHRFIHIYQATLMLALENYYRAPTEDTLAELYKSANQMDLSCMPRLSRHEITILRFSDDQNMFEERFVRLEAERRQLENLAHETERLEIGQSDSVLTDLAASASEDSGSTTRRGTVSEASASRMRVPSTRNKDRRFFDTEIVYSGVKLPIRVPMTVYPEEIGDFSLIQLLTTFSGSLPAASNSKITHPHLESSGQYTHPIILLMNGLLTQKRIIFLGHGKPAGEVSNYVLSAVALGSGGGGILRGFANRAFPYTNLTNLDTLLSFSGYIAGVTNPAFEEHPEWWDLLCNINTGKITVSPALTMPSGSSTGQGKSQAESLRRSLDSVTLSRNRSFSSRDGKPDKWNNLDTEFIQDLMLAIERHYGEVAIRAKVENYVRRFMSLVPLYEYEHTGMTKLGDPALIAAADKPGVDGYSISPGDKESREREIAFYQSRIDGFIGTQAYHNAVADYQSMQASSFIRGIDIAHMVYCLRNSTNLDVNEVEAIYRRLDEQVVTDEQVTELLASLPQSQGGLQPLAYGFYHPSPAIRLYTVRLFEKIESNQAGARYVRSTNFFHQCAFSNLRHAFAC</sequence>
<dbReference type="Proteomes" id="UP001151518">
    <property type="component" value="Unassembled WGS sequence"/>
</dbReference>
<evidence type="ECO:0000256" key="2">
    <source>
        <dbReference type="SAM" id="MobiDB-lite"/>
    </source>
</evidence>
<dbReference type="GO" id="GO:0051666">
    <property type="term" value="P:actin cortical patch localization"/>
    <property type="evidence" value="ECO:0007669"/>
    <property type="project" value="TreeGrafter"/>
</dbReference>
<evidence type="ECO:0000256" key="1">
    <source>
        <dbReference type="SAM" id="Coils"/>
    </source>
</evidence>
<dbReference type="AlphaFoldDB" id="A0A9W8G5E1"/>
<evidence type="ECO:0000313" key="4">
    <source>
        <dbReference type="EMBL" id="KAJ2673940.1"/>
    </source>
</evidence>
<organism evidence="4 5">
    <name type="scientific">Coemansia spiralis</name>
    <dbReference type="NCBI Taxonomy" id="417178"/>
    <lineage>
        <taxon>Eukaryota</taxon>
        <taxon>Fungi</taxon>
        <taxon>Fungi incertae sedis</taxon>
        <taxon>Zoopagomycota</taxon>
        <taxon>Kickxellomycotina</taxon>
        <taxon>Kickxellomycetes</taxon>
        <taxon>Kickxellales</taxon>
        <taxon>Kickxellaceae</taxon>
        <taxon>Coemansia</taxon>
    </lineage>
</organism>
<dbReference type="EMBL" id="JANBTW010000062">
    <property type="protein sequence ID" value="KAJ2673940.1"/>
    <property type="molecule type" value="Genomic_DNA"/>
</dbReference>
<gene>
    <name evidence="4" type="ORF">GGI25_004507</name>
</gene>
<dbReference type="GO" id="GO:0005886">
    <property type="term" value="C:plasma membrane"/>
    <property type="evidence" value="ECO:0007669"/>
    <property type="project" value="TreeGrafter"/>
</dbReference>
<dbReference type="InterPro" id="IPR012860">
    <property type="entry name" value="Afi1_N"/>
</dbReference>
<evidence type="ECO:0000259" key="3">
    <source>
        <dbReference type="PROSITE" id="PS50211"/>
    </source>
</evidence>
<keyword evidence="1" id="KW-0175">Coiled coil</keyword>
<dbReference type="Pfam" id="PF08616">
    <property type="entry name" value="SPA"/>
    <property type="match status" value="1"/>
</dbReference>
<feature type="coiled-coil region" evidence="1">
    <location>
        <begin position="175"/>
        <end position="205"/>
    </location>
</feature>
<dbReference type="PANTHER" id="PTHR28245">
    <property type="entry name" value="ARF3-INTERACTING PROTEIN 1"/>
    <property type="match status" value="1"/>
</dbReference>
<accession>A0A9W8G5E1</accession>
<name>A0A9W8G5E1_9FUNG</name>
<comment type="caution">
    <text evidence="4">The sequence shown here is derived from an EMBL/GenBank/DDBJ whole genome shotgun (WGS) entry which is preliminary data.</text>
</comment>
<feature type="compositionally biased region" description="Polar residues" evidence="2">
    <location>
        <begin position="219"/>
        <end position="235"/>
    </location>
</feature>
<dbReference type="InterPro" id="IPR052809">
    <property type="entry name" value="Actin_polarity_regulatory"/>
</dbReference>
<feature type="region of interest" description="Disordered" evidence="2">
    <location>
        <begin position="416"/>
        <end position="439"/>
    </location>
</feature>
<feature type="region of interest" description="Disordered" evidence="2">
    <location>
        <begin position="215"/>
        <end position="242"/>
    </location>
</feature>
<dbReference type="InterPro" id="IPR037516">
    <property type="entry name" value="Tripartite_DENN"/>
</dbReference>
<reference evidence="4" key="1">
    <citation type="submission" date="2022-07" db="EMBL/GenBank/DDBJ databases">
        <title>Phylogenomic reconstructions and comparative analyses of Kickxellomycotina fungi.</title>
        <authorList>
            <person name="Reynolds N.K."/>
            <person name="Stajich J.E."/>
            <person name="Barry K."/>
            <person name="Grigoriev I.V."/>
            <person name="Crous P."/>
            <person name="Smith M.E."/>
        </authorList>
    </citation>
    <scope>NUCLEOTIDE SEQUENCE</scope>
    <source>
        <strain evidence="4">NRRL 3115</strain>
    </source>
</reference>
<evidence type="ECO:0000313" key="5">
    <source>
        <dbReference type="Proteomes" id="UP001151518"/>
    </source>
</evidence>
<feature type="domain" description="UDENN" evidence="3">
    <location>
        <begin position="18"/>
        <end position="566"/>
    </location>
</feature>
<feature type="compositionally biased region" description="Polar residues" evidence="2">
    <location>
        <begin position="419"/>
        <end position="432"/>
    </location>
</feature>
<dbReference type="PANTHER" id="PTHR28245:SF1">
    <property type="entry name" value="ARF3-INTERACTING PROTEIN 1"/>
    <property type="match status" value="1"/>
</dbReference>
<protein>
    <recommendedName>
        <fullName evidence="3">UDENN domain-containing protein</fullName>
    </recommendedName>
</protein>
<dbReference type="PROSITE" id="PS50211">
    <property type="entry name" value="DENN"/>
    <property type="match status" value="1"/>
</dbReference>
<dbReference type="OrthoDB" id="66409at2759"/>
<dbReference type="Pfam" id="PF07792">
    <property type="entry name" value="Afi1"/>
    <property type="match status" value="1"/>
</dbReference>
<proteinExistence type="predicted"/>